<evidence type="ECO:0000313" key="2">
    <source>
        <dbReference type="Proteomes" id="UP001057402"/>
    </source>
</evidence>
<dbReference type="EMBL" id="CM042882">
    <property type="protein sequence ID" value="KAI4380140.1"/>
    <property type="molecule type" value="Genomic_DNA"/>
</dbReference>
<proteinExistence type="predicted"/>
<name>A0ACB9RMM1_9MYRT</name>
<keyword evidence="2" id="KW-1185">Reference proteome</keyword>
<evidence type="ECO:0000313" key="1">
    <source>
        <dbReference type="EMBL" id="KAI4380140.1"/>
    </source>
</evidence>
<comment type="caution">
    <text evidence="1">The sequence shown here is derived from an EMBL/GenBank/DDBJ whole genome shotgun (WGS) entry which is preliminary data.</text>
</comment>
<dbReference type="Proteomes" id="UP001057402">
    <property type="component" value="Chromosome 3"/>
</dbReference>
<sequence length="153" mass="17071">MAIRSILAAVTAATPIPHHRTLYVSGIVSSSGFTRLLIPPRFSSSFRAFSSANSSDYSLQPPDVLRLAETARINLSPQEVEEFTPKIRQVVDWLGQLQGVELQSIEPALRAVTEDDHLRDDVPEQFENKEAIISSIPSYDEPFIRVPKVLNKE</sequence>
<protein>
    <submittedName>
        <fullName evidence="1">Uncharacterized protein</fullName>
    </submittedName>
</protein>
<accession>A0ACB9RMM1</accession>
<reference evidence="2" key="1">
    <citation type="journal article" date="2023" name="Front. Plant Sci.">
        <title>Chromosomal-level genome assembly of Melastoma candidum provides insights into trichome evolution.</title>
        <authorList>
            <person name="Zhong Y."/>
            <person name="Wu W."/>
            <person name="Sun C."/>
            <person name="Zou P."/>
            <person name="Liu Y."/>
            <person name="Dai S."/>
            <person name="Zhou R."/>
        </authorList>
    </citation>
    <scope>NUCLEOTIDE SEQUENCE [LARGE SCALE GENOMIC DNA]</scope>
</reference>
<gene>
    <name evidence="1" type="ORF">MLD38_006363</name>
</gene>
<organism evidence="1 2">
    <name type="scientific">Melastoma candidum</name>
    <dbReference type="NCBI Taxonomy" id="119954"/>
    <lineage>
        <taxon>Eukaryota</taxon>
        <taxon>Viridiplantae</taxon>
        <taxon>Streptophyta</taxon>
        <taxon>Embryophyta</taxon>
        <taxon>Tracheophyta</taxon>
        <taxon>Spermatophyta</taxon>
        <taxon>Magnoliopsida</taxon>
        <taxon>eudicotyledons</taxon>
        <taxon>Gunneridae</taxon>
        <taxon>Pentapetalae</taxon>
        <taxon>rosids</taxon>
        <taxon>malvids</taxon>
        <taxon>Myrtales</taxon>
        <taxon>Melastomataceae</taxon>
        <taxon>Melastomatoideae</taxon>
        <taxon>Melastomateae</taxon>
        <taxon>Melastoma</taxon>
    </lineage>
</organism>